<dbReference type="KEGG" id="sgrg:L0C25_15015"/>
<dbReference type="PROSITE" id="PS51257">
    <property type="entry name" value="PROKAR_LIPOPROTEIN"/>
    <property type="match status" value="1"/>
</dbReference>
<dbReference type="Gene3D" id="3.40.50.1700">
    <property type="entry name" value="Glycoside hydrolase family 3 C-terminal domain"/>
    <property type="match status" value="1"/>
</dbReference>
<keyword evidence="4" id="KW-0378">Hydrolase</keyword>
<protein>
    <recommendedName>
        <fullName evidence="3">beta-N-acetylhexosaminidase</fullName>
        <ecNumber evidence="3">3.2.1.52</ecNumber>
    </recommendedName>
</protein>
<dbReference type="InterPro" id="IPR036962">
    <property type="entry name" value="Glyco_hydro_3_N_sf"/>
</dbReference>
<evidence type="ECO:0000256" key="4">
    <source>
        <dbReference type="ARBA" id="ARBA00022801"/>
    </source>
</evidence>
<dbReference type="PANTHER" id="PTHR30480">
    <property type="entry name" value="BETA-HEXOSAMINIDASE-RELATED"/>
    <property type="match status" value="1"/>
</dbReference>
<feature type="region of interest" description="Disordered" evidence="6">
    <location>
        <begin position="21"/>
        <end position="63"/>
    </location>
</feature>
<feature type="region of interest" description="Disordered" evidence="6">
    <location>
        <begin position="197"/>
        <end position="222"/>
    </location>
</feature>
<evidence type="ECO:0000256" key="1">
    <source>
        <dbReference type="ARBA" id="ARBA00001231"/>
    </source>
</evidence>
<evidence type="ECO:0000256" key="6">
    <source>
        <dbReference type="SAM" id="MobiDB-lite"/>
    </source>
</evidence>
<gene>
    <name evidence="9" type="ORF">L0C25_15015</name>
</gene>
<feature type="compositionally biased region" description="Low complexity" evidence="6">
    <location>
        <begin position="35"/>
        <end position="47"/>
    </location>
</feature>
<evidence type="ECO:0000313" key="10">
    <source>
        <dbReference type="Proteomes" id="UP001164390"/>
    </source>
</evidence>
<dbReference type="PANTHER" id="PTHR30480:SF13">
    <property type="entry name" value="BETA-HEXOSAMINIDASE"/>
    <property type="match status" value="1"/>
</dbReference>
<dbReference type="GO" id="GO:0009254">
    <property type="term" value="P:peptidoglycan turnover"/>
    <property type="evidence" value="ECO:0007669"/>
    <property type="project" value="TreeGrafter"/>
</dbReference>
<dbReference type="AlphaFoldDB" id="A0AA46TEF7"/>
<dbReference type="Proteomes" id="UP001164390">
    <property type="component" value="Chromosome"/>
</dbReference>
<evidence type="ECO:0000313" key="9">
    <source>
        <dbReference type="EMBL" id="UYM03849.1"/>
    </source>
</evidence>
<accession>A0AA46TEF7</accession>
<reference evidence="9" key="1">
    <citation type="submission" date="2022-01" db="EMBL/GenBank/DDBJ databases">
        <title>Nocardioidaceae gen. sp. A5X3R13.</title>
        <authorList>
            <person name="Lopez Marin M.A."/>
            <person name="Uhlik O."/>
        </authorList>
    </citation>
    <scope>NUCLEOTIDE SEQUENCE</scope>
    <source>
        <strain evidence="9">A5X3R13</strain>
    </source>
</reference>
<dbReference type="EMBL" id="CP094970">
    <property type="protein sequence ID" value="UYM03849.1"/>
    <property type="molecule type" value="Genomic_DNA"/>
</dbReference>
<dbReference type="GO" id="GO:0004563">
    <property type="term" value="F:beta-N-acetylhexosaminidase activity"/>
    <property type="evidence" value="ECO:0007669"/>
    <property type="project" value="UniProtKB-EC"/>
</dbReference>
<feature type="domain" description="Glycoside hydrolase family 3 N-terminal" evidence="8">
    <location>
        <begin position="79"/>
        <end position="391"/>
    </location>
</feature>
<keyword evidence="10" id="KW-1185">Reference proteome</keyword>
<feature type="signal peptide" evidence="7">
    <location>
        <begin position="1"/>
        <end position="21"/>
    </location>
</feature>
<feature type="chain" id="PRO_5041301045" description="beta-N-acetylhexosaminidase" evidence="7">
    <location>
        <begin position="22"/>
        <end position="540"/>
    </location>
</feature>
<comment type="similarity">
    <text evidence="2">Belongs to the glycosyl hydrolase 3 family.</text>
</comment>
<evidence type="ECO:0000256" key="7">
    <source>
        <dbReference type="SAM" id="SignalP"/>
    </source>
</evidence>
<proteinExistence type="inferred from homology"/>
<keyword evidence="7" id="KW-0732">Signal</keyword>
<evidence type="ECO:0000256" key="5">
    <source>
        <dbReference type="ARBA" id="ARBA00023295"/>
    </source>
</evidence>
<evidence type="ECO:0000256" key="2">
    <source>
        <dbReference type="ARBA" id="ARBA00005336"/>
    </source>
</evidence>
<dbReference type="InterPro" id="IPR050226">
    <property type="entry name" value="NagZ_Beta-hexosaminidase"/>
</dbReference>
<name>A0AA46TEF7_9ACTN</name>
<evidence type="ECO:0000259" key="8">
    <source>
        <dbReference type="Pfam" id="PF00933"/>
    </source>
</evidence>
<dbReference type="Pfam" id="PF00933">
    <property type="entry name" value="Glyco_hydro_3"/>
    <property type="match status" value="1"/>
</dbReference>
<dbReference type="GO" id="GO:0005975">
    <property type="term" value="P:carbohydrate metabolic process"/>
    <property type="evidence" value="ECO:0007669"/>
    <property type="project" value="InterPro"/>
</dbReference>
<sequence>MTSLRMRTAAVVATLALAATACSGDGGSDESSAQPSDGESGEPTSSPSTPPGDDAEPTGWGPTTAELGRARSYVDDLSVDELAGQLVIATYDGTEAPVDLVRDLHLGGVIAMEPNIESVDQITHVNDTLQRESGRDFPLWLSVDQEGGIVNRLNDTMTPFPTYMTYGAADRPKVTTRAARASGEELRSAGFTAVYSPDADVTAGPQDPTIGSRSAGSRPPLVSRTVQASVRGYERAGIASVIKHFPGHGALTTDSHEALPTQQEPLRRVRKRDYRPFVDAIDAGAPAVMIGHVDIPALDDGVPASLSRKVITGELRKRLGFDGVVLTDAMNMGAIVDEYGAAEAAVMTVQAGSDLVLMPADTEAAVGAIAAAIESGEIPEKQARDSAARTIALLLHEDAQPKPDAGPGEHVRDSLAASKAAVTVVDGPCKGPLVDGAVQPVGDEDAVAAFTAAAEKAGLTVGGGPTLTFIGWGGSSGSGDIVVTTDTPYALGDSTASTAKIALYGETPQAMQALVHVLQGKAAAPGRLPVPVEGVQRRGC</sequence>
<evidence type="ECO:0000256" key="3">
    <source>
        <dbReference type="ARBA" id="ARBA00012663"/>
    </source>
</evidence>
<dbReference type="RefSeq" id="WP_271632491.1">
    <property type="nucleotide sequence ID" value="NZ_CP094970.1"/>
</dbReference>
<dbReference type="Gene3D" id="3.20.20.300">
    <property type="entry name" value="Glycoside hydrolase, family 3, N-terminal domain"/>
    <property type="match status" value="1"/>
</dbReference>
<dbReference type="InterPro" id="IPR036881">
    <property type="entry name" value="Glyco_hydro_3_C_sf"/>
</dbReference>
<dbReference type="EC" id="3.2.1.52" evidence="3"/>
<organism evidence="9 10">
    <name type="scientific">Solicola gregarius</name>
    <dbReference type="NCBI Taxonomy" id="2908642"/>
    <lineage>
        <taxon>Bacteria</taxon>
        <taxon>Bacillati</taxon>
        <taxon>Actinomycetota</taxon>
        <taxon>Actinomycetes</taxon>
        <taxon>Propionibacteriales</taxon>
        <taxon>Nocardioidaceae</taxon>
        <taxon>Solicola</taxon>
    </lineage>
</organism>
<keyword evidence="5" id="KW-0326">Glycosidase</keyword>
<dbReference type="SUPFAM" id="SSF51445">
    <property type="entry name" value="(Trans)glycosidases"/>
    <property type="match status" value="1"/>
</dbReference>
<dbReference type="InterPro" id="IPR017853">
    <property type="entry name" value="GH"/>
</dbReference>
<comment type="catalytic activity">
    <reaction evidence="1">
        <text>Hydrolysis of terminal non-reducing N-acetyl-D-hexosamine residues in N-acetyl-beta-D-hexosaminides.</text>
        <dbReference type="EC" id="3.2.1.52"/>
    </reaction>
</comment>
<dbReference type="InterPro" id="IPR001764">
    <property type="entry name" value="Glyco_hydro_3_N"/>
</dbReference>